<organism evidence="1 2">
    <name type="scientific">Mongoliibacter ruber</name>
    <dbReference type="NCBI Taxonomy" id="1750599"/>
    <lineage>
        <taxon>Bacteria</taxon>
        <taxon>Pseudomonadati</taxon>
        <taxon>Bacteroidota</taxon>
        <taxon>Cytophagia</taxon>
        <taxon>Cytophagales</taxon>
        <taxon>Cyclobacteriaceae</taxon>
        <taxon>Mongoliibacter</taxon>
    </lineage>
</organism>
<dbReference type="SUPFAM" id="SSF46785">
    <property type="entry name" value="Winged helix' DNA-binding domain"/>
    <property type="match status" value="1"/>
</dbReference>
<reference evidence="1 2" key="1">
    <citation type="submission" date="2018-03" db="EMBL/GenBank/DDBJ databases">
        <title>Genomic Encyclopedia of Archaeal and Bacterial Type Strains, Phase II (KMG-II): from individual species to whole genera.</title>
        <authorList>
            <person name="Goeker M."/>
        </authorList>
    </citation>
    <scope>NUCLEOTIDE SEQUENCE [LARGE SCALE GENOMIC DNA]</scope>
    <source>
        <strain evidence="1 2">DSM 27929</strain>
    </source>
</reference>
<dbReference type="RefSeq" id="WP_106133901.1">
    <property type="nucleotide sequence ID" value="NZ_PVTR01000006.1"/>
</dbReference>
<dbReference type="EMBL" id="PVTR01000006">
    <property type="protein sequence ID" value="PRY87621.1"/>
    <property type="molecule type" value="Genomic_DNA"/>
</dbReference>
<dbReference type="InterPro" id="IPR036388">
    <property type="entry name" value="WH-like_DNA-bd_sf"/>
</dbReference>
<dbReference type="NCBIfam" id="TIGR00738">
    <property type="entry name" value="rrf2_super"/>
    <property type="match status" value="1"/>
</dbReference>
<dbReference type="GO" id="GO:0005829">
    <property type="term" value="C:cytosol"/>
    <property type="evidence" value="ECO:0007669"/>
    <property type="project" value="TreeGrafter"/>
</dbReference>
<proteinExistence type="predicted"/>
<dbReference type="PROSITE" id="PS51197">
    <property type="entry name" value="HTH_RRF2_2"/>
    <property type="match status" value="1"/>
</dbReference>
<comment type="caution">
    <text evidence="1">The sequence shown here is derived from an EMBL/GenBank/DDBJ whole genome shotgun (WGS) entry which is preliminary data.</text>
</comment>
<dbReference type="Proteomes" id="UP000238157">
    <property type="component" value="Unassembled WGS sequence"/>
</dbReference>
<protein>
    <submittedName>
        <fullName evidence="1">Rrf2 family protein</fullName>
    </submittedName>
</protein>
<dbReference type="PANTHER" id="PTHR33221:SF2">
    <property type="entry name" value="TRANSCRIPTIONAL REGULATOR"/>
    <property type="match status" value="1"/>
</dbReference>
<dbReference type="InterPro" id="IPR000944">
    <property type="entry name" value="Tscrpt_reg_Rrf2"/>
</dbReference>
<dbReference type="PANTHER" id="PTHR33221">
    <property type="entry name" value="WINGED HELIX-TURN-HELIX TRANSCRIPTIONAL REGULATOR, RRF2 FAMILY"/>
    <property type="match status" value="1"/>
</dbReference>
<keyword evidence="2" id="KW-1185">Reference proteome</keyword>
<dbReference type="Pfam" id="PF02082">
    <property type="entry name" value="Rrf2"/>
    <property type="match status" value="1"/>
</dbReference>
<accession>A0A2T0WLN7</accession>
<dbReference type="GO" id="GO:0003700">
    <property type="term" value="F:DNA-binding transcription factor activity"/>
    <property type="evidence" value="ECO:0007669"/>
    <property type="project" value="TreeGrafter"/>
</dbReference>
<dbReference type="Gene3D" id="1.10.10.10">
    <property type="entry name" value="Winged helix-like DNA-binding domain superfamily/Winged helix DNA-binding domain"/>
    <property type="match status" value="1"/>
</dbReference>
<dbReference type="OrthoDB" id="9808360at2"/>
<evidence type="ECO:0000313" key="2">
    <source>
        <dbReference type="Proteomes" id="UP000238157"/>
    </source>
</evidence>
<gene>
    <name evidence="1" type="ORF">CLW00_106248</name>
</gene>
<evidence type="ECO:0000313" key="1">
    <source>
        <dbReference type="EMBL" id="PRY87621.1"/>
    </source>
</evidence>
<name>A0A2T0WLN7_9BACT</name>
<dbReference type="InterPro" id="IPR036390">
    <property type="entry name" value="WH_DNA-bd_sf"/>
</dbReference>
<sequence length="143" mass="15360">MFSKACKYAINAMIYIASLPKGNQRAGLKDIATAINSPEAFTAKILQSLVKDDLLNSVKGPHGGFAICGNPSEIYLAQLVESIDGNILLTGCALGLKKCSEDHPCPVHYKFKAIREHLAGMLLTTSLSDVADRVNTGISFLKH</sequence>
<dbReference type="AlphaFoldDB" id="A0A2T0WLN7"/>